<feature type="transmembrane region" description="Helical" evidence="1">
    <location>
        <begin position="162"/>
        <end position="185"/>
    </location>
</feature>
<keyword evidence="1" id="KW-1133">Transmembrane helix</keyword>
<dbReference type="EMBL" id="LAZR01002655">
    <property type="protein sequence ID" value="KKN27238.1"/>
    <property type="molecule type" value="Genomic_DNA"/>
</dbReference>
<feature type="transmembrane region" description="Helical" evidence="1">
    <location>
        <begin position="120"/>
        <end position="142"/>
    </location>
</feature>
<proteinExistence type="predicted"/>
<reference evidence="2" key="1">
    <citation type="journal article" date="2015" name="Nature">
        <title>Complex archaea that bridge the gap between prokaryotes and eukaryotes.</title>
        <authorList>
            <person name="Spang A."/>
            <person name="Saw J.H."/>
            <person name="Jorgensen S.L."/>
            <person name="Zaremba-Niedzwiedzka K."/>
            <person name="Martijn J."/>
            <person name="Lind A.E."/>
            <person name="van Eijk R."/>
            <person name="Schleper C."/>
            <person name="Guy L."/>
            <person name="Ettema T.J."/>
        </authorList>
    </citation>
    <scope>NUCLEOTIDE SEQUENCE</scope>
</reference>
<organism evidence="2">
    <name type="scientific">marine sediment metagenome</name>
    <dbReference type="NCBI Taxonomy" id="412755"/>
    <lineage>
        <taxon>unclassified sequences</taxon>
        <taxon>metagenomes</taxon>
        <taxon>ecological metagenomes</taxon>
    </lineage>
</organism>
<name>A0A0F9SCX1_9ZZZZ</name>
<protein>
    <submittedName>
        <fullName evidence="2">Uncharacterized protein</fullName>
    </submittedName>
</protein>
<comment type="caution">
    <text evidence="2">The sequence shown here is derived from an EMBL/GenBank/DDBJ whole genome shotgun (WGS) entry which is preliminary data.</text>
</comment>
<keyword evidence="1" id="KW-0812">Transmembrane</keyword>
<sequence>MGVDKMDENSSTSRKEFSKSQKIVAGVFYVMIVAASLICLGGVIWTLADIFIRPTGKFDLFLDLNLGYQIAIIGGLLAGLFFLMVFFFGLFKKTSRSLIKFIYKRRELEDRYKNRTGVKIAAGGLLVSLIVIIIGIIFAIFWDLIDSGGSVSLLTLFGSTGPWVLVVGIGIFLAIGATLFMIYFWKNGYYLILKIMGALEKEE</sequence>
<gene>
    <name evidence="2" type="ORF">LCGC14_0866720</name>
</gene>
<dbReference type="AlphaFoldDB" id="A0A0F9SCX1"/>
<evidence type="ECO:0000313" key="2">
    <source>
        <dbReference type="EMBL" id="KKN27238.1"/>
    </source>
</evidence>
<feature type="transmembrane region" description="Helical" evidence="1">
    <location>
        <begin position="68"/>
        <end position="91"/>
    </location>
</feature>
<accession>A0A0F9SCX1</accession>
<keyword evidence="1" id="KW-0472">Membrane</keyword>
<feature type="transmembrane region" description="Helical" evidence="1">
    <location>
        <begin position="23"/>
        <end position="48"/>
    </location>
</feature>
<evidence type="ECO:0000256" key="1">
    <source>
        <dbReference type="SAM" id="Phobius"/>
    </source>
</evidence>